<keyword evidence="3" id="KW-1185">Reference proteome</keyword>
<dbReference type="RefSeq" id="WP_241348519.1">
    <property type="nucleotide sequence ID" value="NZ_JAKZGP010000030.1"/>
</dbReference>
<proteinExistence type="predicted"/>
<evidence type="ECO:0000256" key="1">
    <source>
        <dbReference type="SAM" id="SignalP"/>
    </source>
</evidence>
<accession>A0ABS9V2F7</accession>
<name>A0ABS9V2F7_9BACT</name>
<keyword evidence="1" id="KW-0732">Signal</keyword>
<dbReference type="Gene3D" id="2.130.10.10">
    <property type="entry name" value="YVTN repeat-like/Quinoprotein amine dehydrogenase"/>
    <property type="match status" value="1"/>
</dbReference>
<evidence type="ECO:0000313" key="3">
    <source>
        <dbReference type="Proteomes" id="UP001165489"/>
    </source>
</evidence>
<reference evidence="2" key="1">
    <citation type="submission" date="2022-03" db="EMBL/GenBank/DDBJ databases">
        <title>De novo assembled genomes of Belliella spp. (Cyclobacteriaceae) strains.</title>
        <authorList>
            <person name="Szabo A."/>
            <person name="Korponai K."/>
            <person name="Felfoldi T."/>
        </authorList>
    </citation>
    <scope>NUCLEOTIDE SEQUENCE</scope>
    <source>
        <strain evidence="2">DSM 111904</strain>
    </source>
</reference>
<organism evidence="2 3">
    <name type="scientific">Belliella filtrata</name>
    <dbReference type="NCBI Taxonomy" id="2923435"/>
    <lineage>
        <taxon>Bacteria</taxon>
        <taxon>Pseudomonadati</taxon>
        <taxon>Bacteroidota</taxon>
        <taxon>Cytophagia</taxon>
        <taxon>Cytophagales</taxon>
        <taxon>Cyclobacteriaceae</taxon>
        <taxon>Belliella</taxon>
    </lineage>
</organism>
<dbReference type="Proteomes" id="UP001165489">
    <property type="component" value="Unassembled WGS sequence"/>
</dbReference>
<dbReference type="PROSITE" id="PS51257">
    <property type="entry name" value="PROKAR_LIPOPROTEIN"/>
    <property type="match status" value="1"/>
</dbReference>
<feature type="signal peptide" evidence="1">
    <location>
        <begin position="1"/>
        <end position="16"/>
    </location>
</feature>
<dbReference type="InterPro" id="IPR015943">
    <property type="entry name" value="WD40/YVTN_repeat-like_dom_sf"/>
</dbReference>
<protein>
    <recommendedName>
        <fullName evidence="4">LVIVD repeat-containing protein</fullName>
    </recommendedName>
</protein>
<dbReference type="InterPro" id="IPR013211">
    <property type="entry name" value="LVIVD"/>
</dbReference>
<evidence type="ECO:0008006" key="4">
    <source>
        <dbReference type="Google" id="ProtNLM"/>
    </source>
</evidence>
<comment type="caution">
    <text evidence="2">The sequence shown here is derived from an EMBL/GenBank/DDBJ whole genome shotgun (WGS) entry which is preliminary data.</text>
</comment>
<evidence type="ECO:0000313" key="2">
    <source>
        <dbReference type="EMBL" id="MCH7410153.1"/>
    </source>
</evidence>
<feature type="chain" id="PRO_5045680240" description="LVIVD repeat-containing protein" evidence="1">
    <location>
        <begin position="17"/>
        <end position="542"/>
    </location>
</feature>
<dbReference type="Pfam" id="PF08309">
    <property type="entry name" value="LVIVD"/>
    <property type="match status" value="2"/>
</dbReference>
<dbReference type="SUPFAM" id="SSF69322">
    <property type="entry name" value="Tricorn protease domain 2"/>
    <property type="match status" value="1"/>
</dbReference>
<sequence>MRKICSLILLLVVAFACDNSRENPIDRNNIILSTDSDQLSARINRSNAGVVQIVNPAFASGRVSEDEIPSGKIPMALVAQADAPSYSGKSLRATHVDINGDYAYVSYNKEGADFLGAIEIYDISEPTKPRITAQAIFTTADINAIKYHQGRLHIAAAYDVDAEPTIETAAQYLTVSVANGGFTSEFVRANIAGSASIGVTIAGERAAVASGSDGVLALFDSNQETIITTPVQDLRDVAYGSNTIATLSGTEGISLWSPSNLSALSKIALDQDTPEAKRTLDMAEGLLFASEGANGAGVYALPAGSLVKRIPIVLNPEGVDTEDIVTNAVSFDEGLLLMANGGAGVSVVEVLDNQTLETLGFIGLEGSSNFVKIKGKHLFVASGTGGLQILELIRKEDIPAPVVPAINCENTSPYTGSSNLNVNSNDNMRFTGSAALSNVNVNGTLTFCGSVAIWDQLNINSRGLFEMSGSFAHGRNINSRMHLNGHLKINGSVVIYGDLVMNSNSKLEFVGENNSITVYGNVTKNNGATVTGNFNDTEGKLK</sequence>
<gene>
    <name evidence="2" type="ORF">MM239_12160</name>
</gene>
<dbReference type="EMBL" id="JAKZGP010000030">
    <property type="protein sequence ID" value="MCH7410153.1"/>
    <property type="molecule type" value="Genomic_DNA"/>
</dbReference>